<evidence type="ECO:0000256" key="1">
    <source>
        <dbReference type="SAM" id="MobiDB-lite"/>
    </source>
</evidence>
<keyword evidence="3" id="KW-1185">Reference proteome</keyword>
<organism evidence="2 3">
    <name type="scientific">Ogataea philodendri</name>
    <dbReference type="NCBI Taxonomy" id="1378263"/>
    <lineage>
        <taxon>Eukaryota</taxon>
        <taxon>Fungi</taxon>
        <taxon>Dikarya</taxon>
        <taxon>Ascomycota</taxon>
        <taxon>Saccharomycotina</taxon>
        <taxon>Pichiomycetes</taxon>
        <taxon>Pichiales</taxon>
        <taxon>Pichiaceae</taxon>
        <taxon>Ogataea</taxon>
    </lineage>
</organism>
<comment type="caution">
    <text evidence="2">The sequence shown here is derived from an EMBL/GenBank/DDBJ whole genome shotgun (WGS) entry which is preliminary data.</text>
</comment>
<dbReference type="EMBL" id="JAEUBE010000378">
    <property type="protein sequence ID" value="KAH3662386.1"/>
    <property type="molecule type" value="Genomic_DNA"/>
</dbReference>
<gene>
    <name evidence="2" type="ORF">OGAPHI_005638</name>
</gene>
<reference evidence="2" key="1">
    <citation type="journal article" date="2021" name="Open Biol.">
        <title>Shared evolutionary footprints suggest mitochondrial oxidative damage underlies multiple complex I losses in fungi.</title>
        <authorList>
            <person name="Schikora-Tamarit M.A."/>
            <person name="Marcet-Houben M."/>
            <person name="Nosek J."/>
            <person name="Gabaldon T."/>
        </authorList>
    </citation>
    <scope>NUCLEOTIDE SEQUENCE</scope>
    <source>
        <strain evidence="2">CBS6075</strain>
    </source>
</reference>
<dbReference type="Proteomes" id="UP000769157">
    <property type="component" value="Unassembled WGS sequence"/>
</dbReference>
<dbReference type="GeneID" id="70237602"/>
<sequence>MKITLSPLIRYPSLRSLNVEPLILRRLLSMDERIGMPFAAFRATTAQPTNALNAVPETIENDPNMNETPTDNRRAFFGTISSSAMRADSSKCRGSDNQNDQHKRNQERFCGQLESNVDREDVWVVVQKQLQIGQDTQDRDDKNETGQTANENGNQQTLRNRFFWGFDFLTHRNDHSISVEGERGELDSSDEECEHRRPAAAGCVKVGEDVFDIVEVGAE</sequence>
<feature type="region of interest" description="Disordered" evidence="1">
    <location>
        <begin position="134"/>
        <end position="156"/>
    </location>
</feature>
<dbReference type="RefSeq" id="XP_046059475.1">
    <property type="nucleotide sequence ID" value="XM_046206841.1"/>
</dbReference>
<accession>A0A9P8T1C2</accession>
<dbReference type="AlphaFoldDB" id="A0A9P8T1C2"/>
<reference evidence="2" key="2">
    <citation type="submission" date="2021-01" db="EMBL/GenBank/DDBJ databases">
        <authorList>
            <person name="Schikora-Tamarit M.A."/>
        </authorList>
    </citation>
    <scope>NUCLEOTIDE SEQUENCE</scope>
    <source>
        <strain evidence="2">CBS6075</strain>
    </source>
</reference>
<evidence type="ECO:0000313" key="2">
    <source>
        <dbReference type="EMBL" id="KAH3662386.1"/>
    </source>
</evidence>
<name>A0A9P8T1C2_9ASCO</name>
<evidence type="ECO:0000313" key="3">
    <source>
        <dbReference type="Proteomes" id="UP000769157"/>
    </source>
</evidence>
<proteinExistence type="predicted"/>
<feature type="compositionally biased region" description="Polar residues" evidence="1">
    <location>
        <begin position="145"/>
        <end position="156"/>
    </location>
</feature>
<protein>
    <submittedName>
        <fullName evidence="2">Uncharacterized protein</fullName>
    </submittedName>
</protein>